<proteinExistence type="predicted"/>
<dbReference type="EMBL" id="HG994357">
    <property type="protein sequence ID" value="CAF2124321.1"/>
    <property type="molecule type" value="Genomic_DNA"/>
</dbReference>
<accession>A0A816V9L4</accession>
<evidence type="ECO:0000313" key="2">
    <source>
        <dbReference type="EMBL" id="CAF2124321.1"/>
    </source>
</evidence>
<feature type="transmembrane region" description="Helical" evidence="1">
    <location>
        <begin position="12"/>
        <end position="39"/>
    </location>
</feature>
<dbReference type="Proteomes" id="UP001295469">
    <property type="component" value="Chromosome A03"/>
</dbReference>
<evidence type="ECO:0000256" key="1">
    <source>
        <dbReference type="SAM" id="Phobius"/>
    </source>
</evidence>
<protein>
    <submittedName>
        <fullName evidence="2">(rape) hypothetical protein</fullName>
    </submittedName>
</protein>
<gene>
    <name evidence="2" type="ORF">DARMORV10_A03P25990.1</name>
</gene>
<name>A0A816V9L4_BRANA</name>
<reference evidence="2" key="1">
    <citation type="submission" date="2021-01" db="EMBL/GenBank/DDBJ databases">
        <authorList>
            <consortium name="Genoscope - CEA"/>
            <person name="William W."/>
        </authorList>
    </citation>
    <scope>NUCLEOTIDE SEQUENCE</scope>
</reference>
<feature type="non-terminal residue" evidence="2">
    <location>
        <position position="1"/>
    </location>
</feature>
<feature type="non-terminal residue" evidence="2">
    <location>
        <position position="51"/>
    </location>
</feature>
<keyword evidence="1" id="KW-0472">Membrane</keyword>
<sequence length="51" mass="6340">TLYKLIQFVESVFWRLFYVCCYFCFSSIHYGFSFVWILFELPKKEIRISQL</sequence>
<keyword evidence="1" id="KW-0812">Transmembrane</keyword>
<organism evidence="2">
    <name type="scientific">Brassica napus</name>
    <name type="common">Rape</name>
    <dbReference type="NCBI Taxonomy" id="3708"/>
    <lineage>
        <taxon>Eukaryota</taxon>
        <taxon>Viridiplantae</taxon>
        <taxon>Streptophyta</taxon>
        <taxon>Embryophyta</taxon>
        <taxon>Tracheophyta</taxon>
        <taxon>Spermatophyta</taxon>
        <taxon>Magnoliopsida</taxon>
        <taxon>eudicotyledons</taxon>
        <taxon>Gunneridae</taxon>
        <taxon>Pentapetalae</taxon>
        <taxon>rosids</taxon>
        <taxon>malvids</taxon>
        <taxon>Brassicales</taxon>
        <taxon>Brassicaceae</taxon>
        <taxon>Brassiceae</taxon>
        <taxon>Brassica</taxon>
    </lineage>
</organism>
<keyword evidence="1" id="KW-1133">Transmembrane helix</keyword>
<dbReference type="AlphaFoldDB" id="A0A816V9L4"/>